<evidence type="ECO:0000256" key="1">
    <source>
        <dbReference type="SAM" id="MobiDB-lite"/>
    </source>
</evidence>
<accession>A0ABQ8SAN3</accession>
<evidence type="ECO:0000313" key="2">
    <source>
        <dbReference type="EMBL" id="KAJ4430800.1"/>
    </source>
</evidence>
<dbReference type="Gene3D" id="2.40.70.10">
    <property type="entry name" value="Acid Proteases"/>
    <property type="match status" value="1"/>
</dbReference>
<name>A0ABQ8SAN3_PERAM</name>
<comment type="caution">
    <text evidence="2">The sequence shown here is derived from an EMBL/GenBank/DDBJ whole genome shotgun (WGS) entry which is preliminary data.</text>
</comment>
<evidence type="ECO:0008006" key="4">
    <source>
        <dbReference type="Google" id="ProtNLM"/>
    </source>
</evidence>
<proteinExistence type="predicted"/>
<reference evidence="2 3" key="1">
    <citation type="journal article" date="2022" name="Allergy">
        <title>Genome assembly and annotation of Periplaneta americana reveal a comprehensive cockroach allergen profile.</title>
        <authorList>
            <person name="Wang L."/>
            <person name="Xiong Q."/>
            <person name="Saelim N."/>
            <person name="Wang L."/>
            <person name="Nong W."/>
            <person name="Wan A.T."/>
            <person name="Shi M."/>
            <person name="Liu X."/>
            <person name="Cao Q."/>
            <person name="Hui J.H.L."/>
            <person name="Sookrung N."/>
            <person name="Leung T.F."/>
            <person name="Tungtrongchitr A."/>
            <person name="Tsui S.K.W."/>
        </authorList>
    </citation>
    <scope>NUCLEOTIDE SEQUENCE [LARGE SCALE GENOMIC DNA]</scope>
    <source>
        <strain evidence="2">PWHHKU_190912</strain>
    </source>
</reference>
<dbReference type="PROSITE" id="PS00141">
    <property type="entry name" value="ASP_PROTEASE"/>
    <property type="match status" value="1"/>
</dbReference>
<protein>
    <recommendedName>
        <fullName evidence="4">Peptidase A2 domain-containing protein</fullName>
    </recommendedName>
</protein>
<feature type="region of interest" description="Disordered" evidence="1">
    <location>
        <begin position="109"/>
        <end position="133"/>
    </location>
</feature>
<dbReference type="Pfam" id="PF13975">
    <property type="entry name" value="gag-asp_proteas"/>
    <property type="match status" value="1"/>
</dbReference>
<dbReference type="EMBL" id="JAJSOF020000031">
    <property type="protein sequence ID" value="KAJ4430800.1"/>
    <property type="molecule type" value="Genomic_DNA"/>
</dbReference>
<dbReference type="InterPro" id="IPR021109">
    <property type="entry name" value="Peptidase_aspartic_dom_sf"/>
</dbReference>
<dbReference type="SUPFAM" id="SSF50630">
    <property type="entry name" value="Acid proteases"/>
    <property type="match status" value="1"/>
</dbReference>
<dbReference type="Proteomes" id="UP001148838">
    <property type="component" value="Unassembled WGS sequence"/>
</dbReference>
<sequence>MNCNTIPVRTLPGRTLDSTHCRRCDEQETLPHVLGFCHHGELLRINRHNTVRSLIAASIRQNASYEVYEEVGCVPSDGSTRRADIIIIDRQKDKGVILDPTIRFEMHEQQPQEEGIRGASATVPKRDRSYEENPVVGAELQSHSVLVAPSALNEVVSEPRVDLEIEGKIWEFVVDTGATVSLIKPTVSSALITESDVVIRGANGQKVKTFGTQTVKFLMGSEQFEFKFVISDIRISAAGIIGMEFLRYVGARIDVQSNSLVIGRQTVTLINTDLQSCNVASVSGKSGSVSAMASQSSDHDQLDWSGPILLAESVVLPPHTVKIVRGKVMGRHNLSCNPKTSQVLLVEPTSDQDGLPGIHVARSISQLGNFRTIVNDARGHSSLWMITDRDTFEKSP</sequence>
<evidence type="ECO:0000313" key="3">
    <source>
        <dbReference type="Proteomes" id="UP001148838"/>
    </source>
</evidence>
<gene>
    <name evidence="2" type="ORF">ANN_19391</name>
</gene>
<organism evidence="2 3">
    <name type="scientific">Periplaneta americana</name>
    <name type="common">American cockroach</name>
    <name type="synonym">Blatta americana</name>
    <dbReference type="NCBI Taxonomy" id="6978"/>
    <lineage>
        <taxon>Eukaryota</taxon>
        <taxon>Metazoa</taxon>
        <taxon>Ecdysozoa</taxon>
        <taxon>Arthropoda</taxon>
        <taxon>Hexapoda</taxon>
        <taxon>Insecta</taxon>
        <taxon>Pterygota</taxon>
        <taxon>Neoptera</taxon>
        <taxon>Polyneoptera</taxon>
        <taxon>Dictyoptera</taxon>
        <taxon>Blattodea</taxon>
        <taxon>Blattoidea</taxon>
        <taxon>Blattidae</taxon>
        <taxon>Blattinae</taxon>
        <taxon>Periplaneta</taxon>
    </lineage>
</organism>
<keyword evidence="3" id="KW-1185">Reference proteome</keyword>
<dbReference type="InterPro" id="IPR001969">
    <property type="entry name" value="Aspartic_peptidase_AS"/>
</dbReference>